<feature type="region of interest" description="Disordered" evidence="1">
    <location>
        <begin position="1"/>
        <end position="20"/>
    </location>
</feature>
<name>A0ABQ8TR35_PERAM</name>
<organism evidence="2 3">
    <name type="scientific">Periplaneta americana</name>
    <name type="common">American cockroach</name>
    <name type="synonym">Blatta americana</name>
    <dbReference type="NCBI Taxonomy" id="6978"/>
    <lineage>
        <taxon>Eukaryota</taxon>
        <taxon>Metazoa</taxon>
        <taxon>Ecdysozoa</taxon>
        <taxon>Arthropoda</taxon>
        <taxon>Hexapoda</taxon>
        <taxon>Insecta</taxon>
        <taxon>Pterygota</taxon>
        <taxon>Neoptera</taxon>
        <taxon>Polyneoptera</taxon>
        <taxon>Dictyoptera</taxon>
        <taxon>Blattodea</taxon>
        <taxon>Blattoidea</taxon>
        <taxon>Blattidae</taxon>
        <taxon>Blattinae</taxon>
        <taxon>Periplaneta</taxon>
    </lineage>
</organism>
<gene>
    <name evidence="2" type="ORF">ANN_00552</name>
</gene>
<keyword evidence="3" id="KW-1185">Reference proteome</keyword>
<evidence type="ECO:0000256" key="1">
    <source>
        <dbReference type="SAM" id="MobiDB-lite"/>
    </source>
</evidence>
<accession>A0ABQ8TR35</accession>
<proteinExistence type="predicted"/>
<dbReference type="Proteomes" id="UP001148838">
    <property type="component" value="Unassembled WGS sequence"/>
</dbReference>
<protein>
    <submittedName>
        <fullName evidence="2">Uncharacterized protein</fullName>
    </submittedName>
</protein>
<evidence type="ECO:0000313" key="3">
    <source>
        <dbReference type="Proteomes" id="UP001148838"/>
    </source>
</evidence>
<reference evidence="2 3" key="1">
    <citation type="journal article" date="2022" name="Allergy">
        <title>Genome assembly and annotation of Periplaneta americana reveal a comprehensive cockroach allergen profile.</title>
        <authorList>
            <person name="Wang L."/>
            <person name="Xiong Q."/>
            <person name="Saelim N."/>
            <person name="Wang L."/>
            <person name="Nong W."/>
            <person name="Wan A.T."/>
            <person name="Shi M."/>
            <person name="Liu X."/>
            <person name="Cao Q."/>
            <person name="Hui J.H.L."/>
            <person name="Sookrung N."/>
            <person name="Leung T.F."/>
            <person name="Tungtrongchitr A."/>
            <person name="Tsui S.K.W."/>
        </authorList>
    </citation>
    <scope>NUCLEOTIDE SEQUENCE [LARGE SCALE GENOMIC DNA]</scope>
    <source>
        <strain evidence="2">PWHHKU_190912</strain>
    </source>
</reference>
<comment type="caution">
    <text evidence="2">The sequence shown here is derived from an EMBL/GenBank/DDBJ whole genome shotgun (WGS) entry which is preliminary data.</text>
</comment>
<dbReference type="EMBL" id="JAJSOF020000003">
    <property type="protein sequence ID" value="KAJ4449156.1"/>
    <property type="molecule type" value="Genomic_DNA"/>
</dbReference>
<sequence>MPLTWAGIEPATTSTEGQRYTDYATEADRNRFSDIHLKRNQYSFELNGHFSNINELNYTYKQCCSWAGRSLVMTR</sequence>
<evidence type="ECO:0000313" key="2">
    <source>
        <dbReference type="EMBL" id="KAJ4449156.1"/>
    </source>
</evidence>